<gene>
    <name evidence="3" type="ORF">SKP52_05945</name>
</gene>
<dbReference type="Pfam" id="PF02321">
    <property type="entry name" value="OEP"/>
    <property type="match status" value="2"/>
</dbReference>
<keyword evidence="2" id="KW-0564">Palmitate</keyword>
<evidence type="ECO:0000313" key="4">
    <source>
        <dbReference type="Proteomes" id="UP000030907"/>
    </source>
</evidence>
<comment type="similarity">
    <text evidence="1 2">Belongs to the outer membrane factor (OMF) (TC 1.B.17) family.</text>
</comment>
<reference evidence="3 4" key="1">
    <citation type="journal article" date="2015" name="Int. J. Syst. Evol. Microbiol.">
        <title>Description of Sphingopyxis fribergensis sp. nov. - a soil bacterium with the ability to degrade styrene and phenylacetic acid.</title>
        <authorList>
            <person name="Oelschlagel M."/>
            <person name="Ruckert C."/>
            <person name="Kalinowski J."/>
            <person name="Schmidt G."/>
            <person name="Schlomann M."/>
            <person name="Tischler D."/>
        </authorList>
    </citation>
    <scope>NUCLEOTIDE SEQUENCE [LARGE SCALE GENOMIC DNA]</scope>
    <source>
        <strain evidence="3 4">Kp5.2</strain>
    </source>
</reference>
<evidence type="ECO:0000256" key="1">
    <source>
        <dbReference type="ARBA" id="ARBA00007613"/>
    </source>
</evidence>
<dbReference type="Gene3D" id="1.20.1600.10">
    <property type="entry name" value="Outer membrane efflux proteins (OEP)"/>
    <property type="match status" value="1"/>
</dbReference>
<comment type="subcellular location">
    <subcellularLocation>
        <location evidence="2">Cell membrane</location>
        <topology evidence="2">Lipid-anchor</topology>
    </subcellularLocation>
</comment>
<dbReference type="STRING" id="1515612.SKP52_05945"/>
<dbReference type="SUPFAM" id="SSF56954">
    <property type="entry name" value="Outer membrane efflux proteins (OEP)"/>
    <property type="match status" value="1"/>
</dbReference>
<keyword evidence="2" id="KW-0812">Transmembrane</keyword>
<accession>A0A0A7PDT3</accession>
<dbReference type="GO" id="GO:0005886">
    <property type="term" value="C:plasma membrane"/>
    <property type="evidence" value="ECO:0007669"/>
    <property type="project" value="UniProtKB-SubCell"/>
</dbReference>
<dbReference type="GO" id="GO:0015562">
    <property type="term" value="F:efflux transmembrane transporter activity"/>
    <property type="evidence" value="ECO:0007669"/>
    <property type="project" value="InterPro"/>
</dbReference>
<keyword evidence="2" id="KW-0732">Signal</keyword>
<protein>
    <submittedName>
        <fullName evidence="3">RND efflux system outer membrane lipoprotein</fullName>
    </submittedName>
</protein>
<dbReference type="PANTHER" id="PTHR30203:SF33">
    <property type="entry name" value="BLR4455 PROTEIN"/>
    <property type="match status" value="1"/>
</dbReference>
<keyword evidence="2" id="KW-0472">Membrane</keyword>
<evidence type="ECO:0000256" key="2">
    <source>
        <dbReference type="RuleBase" id="RU362097"/>
    </source>
</evidence>
<dbReference type="Gene3D" id="2.20.200.10">
    <property type="entry name" value="Outer membrane efflux proteins (OEP)"/>
    <property type="match status" value="1"/>
</dbReference>
<feature type="chain" id="PRO_5001434010" evidence="2">
    <location>
        <begin position="28"/>
        <end position="474"/>
    </location>
</feature>
<feature type="signal peptide" evidence="2">
    <location>
        <begin position="1"/>
        <end position="27"/>
    </location>
</feature>
<dbReference type="EMBL" id="CP009122">
    <property type="protein sequence ID" value="AJA08114.1"/>
    <property type="molecule type" value="Genomic_DNA"/>
</dbReference>
<keyword evidence="2 3" id="KW-0449">Lipoprotein</keyword>
<dbReference type="InterPro" id="IPR010131">
    <property type="entry name" value="MdtP/NodT-like"/>
</dbReference>
<evidence type="ECO:0000313" key="3">
    <source>
        <dbReference type="EMBL" id="AJA08114.1"/>
    </source>
</evidence>
<keyword evidence="2" id="KW-1134">Transmembrane beta strand</keyword>
<dbReference type="PROSITE" id="PS51257">
    <property type="entry name" value="PROKAR_LIPOPROTEIN"/>
    <property type="match status" value="1"/>
</dbReference>
<dbReference type="Proteomes" id="UP000030907">
    <property type="component" value="Chromosome"/>
</dbReference>
<keyword evidence="4" id="KW-1185">Reference proteome</keyword>
<dbReference type="AlphaFoldDB" id="A0A0A7PDT3"/>
<dbReference type="KEGG" id="sphk:SKP52_05945"/>
<name>A0A0A7PDT3_9SPHN</name>
<sequence length="474" mass="50374">MKMSRFALTTLLAGVLAACTGPKVATAPVAPVAPPVAWRTDAGPSAPLQRDWWKSFGDPALAALIDKALAYNSDIGVAAGRVREARANLALARAQTLPAIDATISGGRSRSVSAFGQPSEQNFAQPQVQIAYEVDLFGRLADQKSAARDSWFASEAAHDSVQLSVAAAVASNYVTLRGLDARLEVARETVRARSESLRIAKSRVGRGYSPKLELQQAQAEYDATAQIVPQIELAIARTEDGLSLLVGDTPRAIDRGTALEQLAVPAVPEGLPSELLRRRPDVAQAEYQLAASDKNLSAVRKRFLPQVRLTSAAGAAFSTLLGDPITIWSVGGSILAPIFQGGRLTAQADAAGAQRDQAAFAYRRTALTAFREVEDALASVRLIDAQIAYAQSQRDALAEGLRLATNRYREGYSPYLEQLDAQRGLLGAELSLIQLRADALSARIQLFQAMGGGWTMCEIPEASCSPVTQGAAPA</sequence>
<organism evidence="3 4">
    <name type="scientific">Sphingopyxis fribergensis</name>
    <dbReference type="NCBI Taxonomy" id="1515612"/>
    <lineage>
        <taxon>Bacteria</taxon>
        <taxon>Pseudomonadati</taxon>
        <taxon>Pseudomonadota</taxon>
        <taxon>Alphaproteobacteria</taxon>
        <taxon>Sphingomonadales</taxon>
        <taxon>Sphingomonadaceae</taxon>
        <taxon>Sphingopyxis</taxon>
    </lineage>
</organism>
<dbReference type="PANTHER" id="PTHR30203">
    <property type="entry name" value="OUTER MEMBRANE CATION EFFLUX PROTEIN"/>
    <property type="match status" value="1"/>
</dbReference>
<dbReference type="HOGENOM" id="CLU_012817_13_3_5"/>
<proteinExistence type="inferred from homology"/>
<dbReference type="NCBIfam" id="TIGR01845">
    <property type="entry name" value="outer_NodT"/>
    <property type="match status" value="1"/>
</dbReference>
<dbReference type="InterPro" id="IPR003423">
    <property type="entry name" value="OMP_efflux"/>
</dbReference>